<keyword evidence="6" id="KW-1185">Reference proteome</keyword>
<dbReference type="EMBL" id="KI545873">
    <property type="protein sequence ID" value="EST06331.1"/>
    <property type="molecule type" value="Genomic_DNA"/>
</dbReference>
<organism evidence="5 6">
    <name type="scientific">Kalmanozyma brasiliensis (strain GHG001)</name>
    <name type="common">Yeast</name>
    <name type="synonym">Pseudozyma brasiliensis</name>
    <dbReference type="NCBI Taxonomy" id="1365824"/>
    <lineage>
        <taxon>Eukaryota</taxon>
        <taxon>Fungi</taxon>
        <taxon>Dikarya</taxon>
        <taxon>Basidiomycota</taxon>
        <taxon>Ustilaginomycotina</taxon>
        <taxon>Ustilaginomycetes</taxon>
        <taxon>Ustilaginales</taxon>
        <taxon>Ustilaginaceae</taxon>
        <taxon>Kalmanozyma</taxon>
    </lineage>
</organism>
<feature type="compositionally biased region" description="Polar residues" evidence="4">
    <location>
        <begin position="174"/>
        <end position="187"/>
    </location>
</feature>
<evidence type="ECO:0000256" key="4">
    <source>
        <dbReference type="SAM" id="MobiDB-lite"/>
    </source>
</evidence>
<dbReference type="PANTHER" id="PTHR12919:SF20">
    <property type="entry name" value="SMALL RIBOSOMAL SUBUNIT PROTEIN BS16M"/>
    <property type="match status" value="1"/>
</dbReference>
<feature type="compositionally biased region" description="Basic and acidic residues" evidence="4">
    <location>
        <begin position="252"/>
        <end position="261"/>
    </location>
</feature>
<dbReference type="PANTHER" id="PTHR12919">
    <property type="entry name" value="30S RIBOSOMAL PROTEIN S16"/>
    <property type="match status" value="1"/>
</dbReference>
<name>V5E7P3_KALBG</name>
<keyword evidence="2" id="KW-0689">Ribosomal protein</keyword>
<dbReference type="HOGENOM" id="CLU_1066069_0_0_1"/>
<feature type="compositionally biased region" description="Basic residues" evidence="4">
    <location>
        <begin position="46"/>
        <end position="58"/>
    </location>
</feature>
<feature type="compositionally biased region" description="Low complexity" evidence="4">
    <location>
        <begin position="9"/>
        <end position="38"/>
    </location>
</feature>
<feature type="region of interest" description="Disordered" evidence="4">
    <location>
        <begin position="238"/>
        <end position="261"/>
    </location>
</feature>
<dbReference type="STRING" id="1365824.V5E7P3"/>
<evidence type="ECO:0000313" key="6">
    <source>
        <dbReference type="Proteomes" id="UP000019377"/>
    </source>
</evidence>
<dbReference type="InterPro" id="IPR000307">
    <property type="entry name" value="Ribosomal_bS16"/>
</dbReference>
<dbReference type="GeneID" id="27420471"/>
<sequence length="261" mass="28936">MVANSQRASSRPSTKSKSCSHTSSASTSTPKSTSRTPSLVQTSAKKAYKHTGKPKKTSKFRDLERREALDSQTTALLAQGGIAGKDEERKQEDPFSYGQASNADKRRTRRQVDETAAALDLLMKSRQGTRNNPFYHVVAINDSKPRDARPIEKLGEFDPIPRAPSSWRIPTPFVGTSPTPGNGSVMTSGLEEKKQDEVKQKRLEWNEERVRHWLKLGAQPSKPVARLLDRAGLVPDGVHYKGIYRPPPTELMRGKSGTEKS</sequence>
<proteinExistence type="inferred from homology"/>
<dbReference type="AlphaFoldDB" id="V5E7P3"/>
<accession>V5E7P3</accession>
<feature type="compositionally biased region" description="Basic and acidic residues" evidence="4">
    <location>
        <begin position="59"/>
        <end position="69"/>
    </location>
</feature>
<feature type="compositionally biased region" description="Basic and acidic residues" evidence="4">
    <location>
        <begin position="190"/>
        <end position="199"/>
    </location>
</feature>
<protein>
    <submittedName>
        <fullName evidence="5">Uncharacterized protein</fullName>
    </submittedName>
</protein>
<dbReference type="Gene3D" id="3.30.1320.10">
    <property type="match status" value="1"/>
</dbReference>
<comment type="similarity">
    <text evidence="1">Belongs to the bacterial ribosomal protein bS16 family.</text>
</comment>
<dbReference type="SUPFAM" id="SSF54565">
    <property type="entry name" value="Ribosomal protein S16"/>
    <property type="match status" value="1"/>
</dbReference>
<evidence type="ECO:0000313" key="5">
    <source>
        <dbReference type="EMBL" id="EST06331.1"/>
    </source>
</evidence>
<dbReference type="HAMAP" id="MF_00385">
    <property type="entry name" value="Ribosomal_bS16"/>
    <property type="match status" value="1"/>
</dbReference>
<dbReference type="eggNOG" id="KOG3419">
    <property type="taxonomic scope" value="Eukaryota"/>
</dbReference>
<feature type="region of interest" description="Disordered" evidence="4">
    <location>
        <begin position="1"/>
        <end position="111"/>
    </location>
</feature>
<dbReference type="Proteomes" id="UP000019377">
    <property type="component" value="Unassembled WGS sequence"/>
</dbReference>
<dbReference type="OrthoDB" id="2552805at2759"/>
<dbReference type="GO" id="GO:0005763">
    <property type="term" value="C:mitochondrial small ribosomal subunit"/>
    <property type="evidence" value="ECO:0007669"/>
    <property type="project" value="TreeGrafter"/>
</dbReference>
<reference evidence="6" key="1">
    <citation type="journal article" date="2013" name="Genome Announc.">
        <title>Draft genome sequence of Pseudozyma brasiliensis sp. nov. strain GHG001, a high producer of endo-1,4-xylanase isolated from an insect pest of sugarcane.</title>
        <authorList>
            <person name="Oliveira J.V.D.C."/>
            <person name="dos Santos R.A.C."/>
            <person name="Borges T.A."/>
            <person name="Riano-Pachon D.M."/>
            <person name="Goldman G.H."/>
        </authorList>
    </citation>
    <scope>NUCLEOTIDE SEQUENCE [LARGE SCALE GENOMIC DNA]</scope>
    <source>
        <strain evidence="6">GHG001</strain>
    </source>
</reference>
<keyword evidence="3" id="KW-0687">Ribonucleoprotein</keyword>
<evidence type="ECO:0000256" key="3">
    <source>
        <dbReference type="ARBA" id="ARBA00023274"/>
    </source>
</evidence>
<dbReference type="GO" id="GO:0003735">
    <property type="term" value="F:structural constituent of ribosome"/>
    <property type="evidence" value="ECO:0007669"/>
    <property type="project" value="InterPro"/>
</dbReference>
<feature type="region of interest" description="Disordered" evidence="4">
    <location>
        <begin position="155"/>
        <end position="199"/>
    </location>
</feature>
<dbReference type="Pfam" id="PF00886">
    <property type="entry name" value="Ribosomal_S16"/>
    <property type="match status" value="1"/>
</dbReference>
<gene>
    <name evidence="5" type="ORF">PSEUBRA_SCAF3g03856</name>
</gene>
<dbReference type="InterPro" id="IPR023803">
    <property type="entry name" value="Ribosomal_bS16_dom_sf"/>
</dbReference>
<feature type="compositionally biased region" description="Basic and acidic residues" evidence="4">
    <location>
        <begin position="84"/>
        <end position="93"/>
    </location>
</feature>
<evidence type="ECO:0000256" key="2">
    <source>
        <dbReference type="ARBA" id="ARBA00022980"/>
    </source>
</evidence>
<dbReference type="GO" id="GO:0032543">
    <property type="term" value="P:mitochondrial translation"/>
    <property type="evidence" value="ECO:0007669"/>
    <property type="project" value="TreeGrafter"/>
</dbReference>
<evidence type="ECO:0000256" key="1">
    <source>
        <dbReference type="ARBA" id="ARBA00006668"/>
    </source>
</evidence>